<evidence type="ECO:0000256" key="9">
    <source>
        <dbReference type="PROSITE-ProRule" id="PRU10125"/>
    </source>
</evidence>
<keyword evidence="8" id="KW-0963">Cytoplasm</keyword>
<dbReference type="HAMAP" id="MF_00197">
    <property type="entry name" value="DAP_epimerase"/>
    <property type="match status" value="1"/>
</dbReference>
<organism evidence="10 11">
    <name type="scientific">Ventrimonas faecis</name>
    <dbReference type="NCBI Taxonomy" id="3133170"/>
    <lineage>
        <taxon>Bacteria</taxon>
        <taxon>Bacillati</taxon>
        <taxon>Bacillota</taxon>
        <taxon>Clostridia</taxon>
        <taxon>Lachnospirales</taxon>
        <taxon>Lachnospiraceae</taxon>
        <taxon>Ventrimonas</taxon>
    </lineage>
</organism>
<feature type="binding site" evidence="8">
    <location>
        <position position="182"/>
    </location>
    <ligand>
        <name>substrate</name>
    </ligand>
</feature>
<feature type="binding site" evidence="8">
    <location>
        <position position="62"/>
    </location>
    <ligand>
        <name>substrate</name>
    </ligand>
</feature>
<evidence type="ECO:0000256" key="4">
    <source>
        <dbReference type="ARBA" id="ARBA00022605"/>
    </source>
</evidence>
<dbReference type="RefSeq" id="WP_349229730.1">
    <property type="nucleotide sequence ID" value="NZ_JBBMFJ010000021.1"/>
</dbReference>
<feature type="binding site" evidence="8">
    <location>
        <position position="11"/>
    </location>
    <ligand>
        <name>substrate</name>
    </ligand>
</feature>
<sequence length="274" mass="30301">MKFTKMQGIGNDYVYVNCFEENVEDPARVAKLVSERHFGIGSDGLILICPSDVADCRMRMFNEDGSEGSMCGNGIRCVGKYAYDHGIVDKPQISVETLGGIKYLDMQVEDGKVKTVKVDMGVPQLTSELPEKIQVEGKTLEFTGIDVGNPHAVYYVDNVDGLDLEKIGPAFEMHERFPDRVNSEFIRVIDRKHLQMRVWERGSGETWACGTGATASAVASMMLGLVDDTVEVQLIGGNLEITWDRESGHVYMTGPAVEVFSGEIDLTQYNGREV</sequence>
<comment type="similarity">
    <text evidence="2 8">Belongs to the diaminopimelate epimerase family.</text>
</comment>
<dbReference type="Pfam" id="PF01678">
    <property type="entry name" value="DAP_epimerase"/>
    <property type="match status" value="2"/>
</dbReference>
<accession>A0ABV1HMR2</accession>
<evidence type="ECO:0000256" key="6">
    <source>
        <dbReference type="ARBA" id="ARBA00023235"/>
    </source>
</evidence>
<feature type="site" description="Could be important to modulate the pK values of the two catalytic cysteine residues" evidence="8">
    <location>
        <position position="200"/>
    </location>
</feature>
<comment type="caution">
    <text evidence="8">Lacks conserved residue(s) required for the propagation of feature annotation.</text>
</comment>
<feature type="site" description="Could be important to modulate the pK values of the two catalytic cysteine residues" evidence="8">
    <location>
        <position position="151"/>
    </location>
</feature>
<evidence type="ECO:0000313" key="10">
    <source>
        <dbReference type="EMBL" id="MEQ2563607.1"/>
    </source>
</evidence>
<evidence type="ECO:0000256" key="3">
    <source>
        <dbReference type="ARBA" id="ARBA00013080"/>
    </source>
</evidence>
<comment type="caution">
    <text evidence="10">The sequence shown here is derived from an EMBL/GenBank/DDBJ whole genome shotgun (WGS) entry which is preliminary data.</text>
</comment>
<keyword evidence="11" id="KW-1185">Reference proteome</keyword>
<evidence type="ECO:0000313" key="11">
    <source>
        <dbReference type="Proteomes" id="UP001437460"/>
    </source>
</evidence>
<dbReference type="InterPro" id="IPR018510">
    <property type="entry name" value="DAP_epimerase_AS"/>
</dbReference>
<feature type="active site" evidence="9">
    <location>
        <position position="71"/>
    </location>
</feature>
<evidence type="ECO:0000256" key="1">
    <source>
        <dbReference type="ARBA" id="ARBA00005196"/>
    </source>
</evidence>
<keyword evidence="4 8" id="KW-0028">Amino-acid biosynthesis</keyword>
<dbReference type="GO" id="GO:0008837">
    <property type="term" value="F:diaminopimelate epimerase activity"/>
    <property type="evidence" value="ECO:0007669"/>
    <property type="project" value="UniProtKB-EC"/>
</dbReference>
<dbReference type="PANTHER" id="PTHR31689:SF0">
    <property type="entry name" value="DIAMINOPIMELATE EPIMERASE"/>
    <property type="match status" value="1"/>
</dbReference>
<dbReference type="PROSITE" id="PS01326">
    <property type="entry name" value="DAP_EPIMERASE"/>
    <property type="match status" value="1"/>
</dbReference>
<name>A0ABV1HMR2_9FIRM</name>
<dbReference type="InterPro" id="IPR001653">
    <property type="entry name" value="DAP_epimerase_DapF"/>
</dbReference>
<dbReference type="PANTHER" id="PTHR31689">
    <property type="entry name" value="DIAMINOPIMELATE EPIMERASE, CHLOROPLASTIC"/>
    <property type="match status" value="1"/>
</dbReference>
<comment type="catalytic activity">
    <reaction evidence="7 8">
        <text>(2S,6S)-2,6-diaminopimelate = meso-2,6-diaminopimelate</text>
        <dbReference type="Rhea" id="RHEA:15393"/>
        <dbReference type="ChEBI" id="CHEBI:57609"/>
        <dbReference type="ChEBI" id="CHEBI:57791"/>
        <dbReference type="EC" id="5.1.1.7"/>
    </reaction>
</comment>
<evidence type="ECO:0000256" key="8">
    <source>
        <dbReference type="HAMAP-Rule" id="MF_00197"/>
    </source>
</evidence>
<dbReference type="SUPFAM" id="SSF54506">
    <property type="entry name" value="Diaminopimelate epimerase-like"/>
    <property type="match status" value="2"/>
</dbReference>
<feature type="binding site" evidence="8">
    <location>
        <position position="149"/>
    </location>
    <ligand>
        <name>substrate</name>
    </ligand>
</feature>
<dbReference type="EC" id="5.1.1.7" evidence="3 8"/>
<feature type="binding site" evidence="8">
    <location>
        <begin position="200"/>
        <end position="201"/>
    </location>
    <ligand>
        <name>substrate</name>
    </ligand>
</feature>
<evidence type="ECO:0000256" key="7">
    <source>
        <dbReference type="ARBA" id="ARBA00051712"/>
    </source>
</evidence>
<feature type="binding site" evidence="8">
    <location>
        <begin position="72"/>
        <end position="73"/>
    </location>
    <ligand>
        <name>substrate</name>
    </ligand>
</feature>
<comment type="subcellular location">
    <subcellularLocation>
        <location evidence="8">Cytoplasm</location>
    </subcellularLocation>
</comment>
<gene>
    <name evidence="8 10" type="primary">dapF</name>
    <name evidence="10" type="ORF">WMO41_10625</name>
</gene>
<evidence type="ECO:0000256" key="2">
    <source>
        <dbReference type="ARBA" id="ARBA00010219"/>
    </source>
</evidence>
<dbReference type="Gene3D" id="3.10.310.10">
    <property type="entry name" value="Diaminopimelate Epimerase, Chain A, domain 1"/>
    <property type="match status" value="2"/>
</dbReference>
<evidence type="ECO:0000256" key="5">
    <source>
        <dbReference type="ARBA" id="ARBA00023154"/>
    </source>
</evidence>
<feature type="binding site" evidence="8">
    <location>
        <begin position="210"/>
        <end position="211"/>
    </location>
    <ligand>
        <name>substrate</name>
    </ligand>
</feature>
<dbReference type="Proteomes" id="UP001437460">
    <property type="component" value="Unassembled WGS sequence"/>
</dbReference>
<comment type="subunit">
    <text evidence="8">Homodimer.</text>
</comment>
<feature type="active site" description="Proton acceptor" evidence="8">
    <location>
        <position position="209"/>
    </location>
</feature>
<keyword evidence="5 8" id="KW-0457">Lysine biosynthesis</keyword>
<comment type="function">
    <text evidence="8">Catalyzes the stereoinversion of LL-2,6-diaminopimelate (L,L-DAP) to meso-diaminopimelate (meso-DAP), a precursor of L-lysine and an essential component of the bacterial peptidoglycan.</text>
</comment>
<proteinExistence type="inferred from homology"/>
<feature type="active site" description="Proton donor" evidence="8">
    <location>
        <position position="71"/>
    </location>
</feature>
<protein>
    <recommendedName>
        <fullName evidence="3 8">Diaminopimelate epimerase</fullName>
        <shortName evidence="8">DAP epimerase</shortName>
        <ecNumber evidence="3 8">5.1.1.7</ecNumber>
    </recommendedName>
    <alternativeName>
        <fullName evidence="8">PLP-independent amino acid racemase</fullName>
    </alternativeName>
</protein>
<dbReference type="NCBIfam" id="TIGR00652">
    <property type="entry name" value="DapF"/>
    <property type="match status" value="1"/>
</dbReference>
<dbReference type="EMBL" id="JBBMFJ010000021">
    <property type="protein sequence ID" value="MEQ2563607.1"/>
    <property type="molecule type" value="Genomic_DNA"/>
</dbReference>
<keyword evidence="6 8" id="KW-0413">Isomerase</keyword>
<reference evidence="10 11" key="1">
    <citation type="submission" date="2024-03" db="EMBL/GenBank/DDBJ databases">
        <title>Human intestinal bacterial collection.</title>
        <authorList>
            <person name="Pauvert C."/>
            <person name="Hitch T.C.A."/>
            <person name="Clavel T."/>
        </authorList>
    </citation>
    <scope>NUCLEOTIDE SEQUENCE [LARGE SCALE GENOMIC DNA]</scope>
    <source>
        <strain evidence="10 11">CLA-AP-H27</strain>
    </source>
</reference>
<comment type="pathway">
    <text evidence="1 8">Amino-acid biosynthesis; L-lysine biosynthesis via DAP pathway; DL-2,6-diaminopimelate from LL-2,6-diaminopimelate: step 1/1.</text>
</comment>